<organism evidence="2 3">
    <name type="scientific">Natrinema halophilum</name>
    <dbReference type="NCBI Taxonomy" id="1699371"/>
    <lineage>
        <taxon>Archaea</taxon>
        <taxon>Methanobacteriati</taxon>
        <taxon>Methanobacteriota</taxon>
        <taxon>Stenosarchaea group</taxon>
        <taxon>Halobacteria</taxon>
        <taxon>Halobacteriales</taxon>
        <taxon>Natrialbaceae</taxon>
        <taxon>Natrinema</taxon>
    </lineage>
</organism>
<dbReference type="InterPro" id="IPR058425">
    <property type="entry name" value="DUF8112"/>
</dbReference>
<evidence type="ECO:0000313" key="2">
    <source>
        <dbReference type="EMBL" id="QLG50247.1"/>
    </source>
</evidence>
<dbReference type="GeneID" id="56034831"/>
<proteinExistence type="predicted"/>
<evidence type="ECO:0000259" key="1">
    <source>
        <dbReference type="Pfam" id="PF26417"/>
    </source>
</evidence>
<sequence>MTDSSVWLASVCESDLESPDGQPQPTRTEIHHPCLLEQQFEGARITAGEIVPCKDCSDHLHEGHPVSGRACRYSDEPTYTIAAVYCAGCAPTKLTETANGREDVLLDADLGLAMAGQTHWTILVEPTIVATA</sequence>
<keyword evidence="3" id="KW-1185">Reference proteome</keyword>
<reference evidence="2 3" key="1">
    <citation type="submission" date="2020-07" db="EMBL/GenBank/DDBJ databases">
        <authorList>
            <person name="Cui H."/>
        </authorList>
    </citation>
    <scope>NUCLEOTIDE SEQUENCE [LARGE SCALE GENOMIC DNA]</scope>
    <source>
        <strain evidence="2 3">YPL8</strain>
    </source>
</reference>
<feature type="domain" description="DUF8112" evidence="1">
    <location>
        <begin position="35"/>
        <end position="131"/>
    </location>
</feature>
<dbReference type="Pfam" id="PF26417">
    <property type="entry name" value="DUF8112"/>
    <property type="match status" value="1"/>
</dbReference>
<dbReference type="EMBL" id="CP058601">
    <property type="protein sequence ID" value="QLG50247.1"/>
    <property type="molecule type" value="Genomic_DNA"/>
</dbReference>
<accession>A0A7D5GJ59</accession>
<name>A0A7D5GJ59_9EURY</name>
<protein>
    <recommendedName>
        <fullName evidence="1">DUF8112 domain-containing protein</fullName>
    </recommendedName>
</protein>
<dbReference type="AlphaFoldDB" id="A0A7D5GJ59"/>
<dbReference type="Proteomes" id="UP000509241">
    <property type="component" value="Chromosome"/>
</dbReference>
<dbReference type="KEGG" id="haly:HYG82_16030"/>
<evidence type="ECO:0000313" key="3">
    <source>
        <dbReference type="Proteomes" id="UP000509241"/>
    </source>
</evidence>
<dbReference type="OrthoDB" id="375075at2157"/>
<gene>
    <name evidence="2" type="ORF">HYG82_16030</name>
</gene>
<dbReference type="RefSeq" id="WP_179262570.1">
    <property type="nucleotide sequence ID" value="NZ_CP058601.1"/>
</dbReference>